<accession>A0A2T1HR03</accession>
<feature type="domain" description="GtrA/DPMS transmembrane" evidence="7">
    <location>
        <begin position="61"/>
        <end position="176"/>
    </location>
</feature>
<dbReference type="GO" id="GO:0005886">
    <property type="term" value="C:plasma membrane"/>
    <property type="evidence" value="ECO:0007669"/>
    <property type="project" value="TreeGrafter"/>
</dbReference>
<dbReference type="InterPro" id="IPR051401">
    <property type="entry name" value="GtrA_CellWall_Glycosyl"/>
</dbReference>
<reference evidence="9" key="1">
    <citation type="submission" date="2018-03" db="EMBL/GenBank/DDBJ databases">
        <authorList>
            <person name="Sun L."/>
            <person name="Liu H."/>
            <person name="Chen W."/>
            <person name="Huang K."/>
            <person name="Liu W."/>
            <person name="Gao X."/>
        </authorList>
    </citation>
    <scope>NUCLEOTIDE SEQUENCE [LARGE SCALE GENOMIC DNA]</scope>
    <source>
        <strain evidence="9">SH9</strain>
    </source>
</reference>
<dbReference type="Proteomes" id="UP000239772">
    <property type="component" value="Unassembled WGS sequence"/>
</dbReference>
<dbReference type="EMBL" id="PVZS01000017">
    <property type="protein sequence ID" value="PSC04091.1"/>
    <property type="molecule type" value="Genomic_DNA"/>
</dbReference>
<evidence type="ECO:0000256" key="6">
    <source>
        <dbReference type="SAM" id="Phobius"/>
    </source>
</evidence>
<feature type="transmembrane region" description="Helical" evidence="6">
    <location>
        <begin position="125"/>
        <end position="145"/>
    </location>
</feature>
<evidence type="ECO:0000256" key="1">
    <source>
        <dbReference type="ARBA" id="ARBA00004141"/>
    </source>
</evidence>
<gene>
    <name evidence="8" type="ORF">SLNSH_15930</name>
</gene>
<sequence length="190" mass="20200">MLRVHCARRERGPRPVQETTVSAARSASFRSSEGLRRLAERIAGPRLARLLAHPLAQAFGRFLSVGVVGLATDASIFSVLDRAHMAPELSRALSLLAATGVTWTLNRCVTFGASGRKPLGEALRYALVAVLAQGFSYGVFLTLVYSAPALPRLVDLLVGASLAAFAGFAGHTFFAFAPARAPVLRSRSVP</sequence>
<keyword evidence="9" id="KW-1185">Reference proteome</keyword>
<proteinExistence type="inferred from homology"/>
<evidence type="ECO:0000256" key="4">
    <source>
        <dbReference type="ARBA" id="ARBA00022989"/>
    </source>
</evidence>
<comment type="subcellular location">
    <subcellularLocation>
        <location evidence="1">Membrane</location>
        <topology evidence="1">Multi-pass membrane protein</topology>
    </subcellularLocation>
</comment>
<evidence type="ECO:0000259" key="7">
    <source>
        <dbReference type="Pfam" id="PF04138"/>
    </source>
</evidence>
<keyword evidence="3 6" id="KW-0812">Transmembrane</keyword>
<feature type="transmembrane region" description="Helical" evidence="6">
    <location>
        <begin position="157"/>
        <end position="177"/>
    </location>
</feature>
<evidence type="ECO:0000256" key="2">
    <source>
        <dbReference type="ARBA" id="ARBA00009399"/>
    </source>
</evidence>
<evidence type="ECO:0000256" key="3">
    <source>
        <dbReference type="ARBA" id="ARBA00022692"/>
    </source>
</evidence>
<organism evidence="8 9">
    <name type="scientific">Alsobacter soli</name>
    <dbReference type="NCBI Taxonomy" id="2109933"/>
    <lineage>
        <taxon>Bacteria</taxon>
        <taxon>Pseudomonadati</taxon>
        <taxon>Pseudomonadota</taxon>
        <taxon>Alphaproteobacteria</taxon>
        <taxon>Hyphomicrobiales</taxon>
        <taxon>Alsobacteraceae</taxon>
        <taxon>Alsobacter</taxon>
    </lineage>
</organism>
<comment type="caution">
    <text evidence="8">The sequence shown here is derived from an EMBL/GenBank/DDBJ whole genome shotgun (WGS) entry which is preliminary data.</text>
</comment>
<dbReference type="PANTHER" id="PTHR38459:SF1">
    <property type="entry name" value="PROPHAGE BACTOPRENOL-LINKED GLUCOSE TRANSLOCASE HOMOLOG"/>
    <property type="match status" value="1"/>
</dbReference>
<evidence type="ECO:0000313" key="9">
    <source>
        <dbReference type="Proteomes" id="UP000239772"/>
    </source>
</evidence>
<evidence type="ECO:0000256" key="5">
    <source>
        <dbReference type="ARBA" id="ARBA00023136"/>
    </source>
</evidence>
<keyword evidence="4 6" id="KW-1133">Transmembrane helix</keyword>
<evidence type="ECO:0000313" key="8">
    <source>
        <dbReference type="EMBL" id="PSC04091.1"/>
    </source>
</evidence>
<dbReference type="PANTHER" id="PTHR38459">
    <property type="entry name" value="PROPHAGE BACTOPRENOL-LINKED GLUCOSE TRANSLOCASE HOMOLOG"/>
    <property type="match status" value="1"/>
</dbReference>
<dbReference type="Pfam" id="PF04138">
    <property type="entry name" value="GtrA_DPMS_TM"/>
    <property type="match status" value="1"/>
</dbReference>
<comment type="similarity">
    <text evidence="2">Belongs to the GtrA family.</text>
</comment>
<dbReference type="GO" id="GO:0000271">
    <property type="term" value="P:polysaccharide biosynthetic process"/>
    <property type="evidence" value="ECO:0007669"/>
    <property type="project" value="InterPro"/>
</dbReference>
<protein>
    <recommendedName>
        <fullName evidence="7">GtrA/DPMS transmembrane domain-containing protein</fullName>
    </recommendedName>
</protein>
<dbReference type="AlphaFoldDB" id="A0A2T1HR03"/>
<keyword evidence="5 6" id="KW-0472">Membrane</keyword>
<name>A0A2T1HR03_9HYPH</name>
<dbReference type="InterPro" id="IPR007267">
    <property type="entry name" value="GtrA_DPMS_TM"/>
</dbReference>